<evidence type="ECO:0000313" key="2">
    <source>
        <dbReference type="EMBL" id="KAL1604993.1"/>
    </source>
</evidence>
<comment type="caution">
    <text evidence="2">The sequence shown here is derived from an EMBL/GenBank/DDBJ whole genome shotgun (WGS) entry which is preliminary data.</text>
</comment>
<evidence type="ECO:0000313" key="3">
    <source>
        <dbReference type="Proteomes" id="UP001521785"/>
    </source>
</evidence>
<accession>A0ABR3RLC9</accession>
<sequence>MVSTSFITLLLPALALAAPFTTRSGGKVTFKNNCDYDVTYDNMCPCGTSDNSGTISAGSTWTDSISDCGSGNTALKVYQDGSSKPMQFEYGVVDGNVWYDMSFIDCVSGSDDFSQCAGSGWSMGAIGSCPTYSCTGGAECCTQGYCDPTATAATEQPNAGCGTFQGYSVSDVGISIELCKA</sequence>
<organism evidence="2 3">
    <name type="scientific">Paraconiothyrium brasiliense</name>
    <dbReference type="NCBI Taxonomy" id="300254"/>
    <lineage>
        <taxon>Eukaryota</taxon>
        <taxon>Fungi</taxon>
        <taxon>Dikarya</taxon>
        <taxon>Ascomycota</taxon>
        <taxon>Pezizomycotina</taxon>
        <taxon>Dothideomycetes</taxon>
        <taxon>Pleosporomycetidae</taxon>
        <taxon>Pleosporales</taxon>
        <taxon>Massarineae</taxon>
        <taxon>Didymosphaeriaceae</taxon>
        <taxon>Paraconiothyrium</taxon>
    </lineage>
</organism>
<keyword evidence="3" id="KW-1185">Reference proteome</keyword>
<dbReference type="Pfam" id="PF04681">
    <property type="entry name" value="Bys1"/>
    <property type="match status" value="1"/>
</dbReference>
<dbReference type="EMBL" id="JAKJXO020000005">
    <property type="protein sequence ID" value="KAL1604993.1"/>
    <property type="molecule type" value="Genomic_DNA"/>
</dbReference>
<keyword evidence="1" id="KW-0732">Signal</keyword>
<reference evidence="2 3" key="1">
    <citation type="submission" date="2024-02" db="EMBL/GenBank/DDBJ databases">
        <title>De novo assembly and annotation of 12 fungi associated with fruit tree decline syndrome in Ontario, Canada.</title>
        <authorList>
            <person name="Sulman M."/>
            <person name="Ellouze W."/>
            <person name="Ilyukhin E."/>
        </authorList>
    </citation>
    <scope>NUCLEOTIDE SEQUENCE [LARGE SCALE GENOMIC DNA]</scope>
    <source>
        <strain evidence="2 3">M42-189</strain>
    </source>
</reference>
<dbReference type="InterPro" id="IPR006771">
    <property type="entry name" value="CetA-like"/>
</dbReference>
<protein>
    <submittedName>
        <fullName evidence="2">Uncharacterized protein</fullName>
    </submittedName>
</protein>
<evidence type="ECO:0000256" key="1">
    <source>
        <dbReference type="SAM" id="SignalP"/>
    </source>
</evidence>
<feature type="chain" id="PRO_5046853926" evidence="1">
    <location>
        <begin position="18"/>
        <end position="181"/>
    </location>
</feature>
<feature type="signal peptide" evidence="1">
    <location>
        <begin position="1"/>
        <end position="17"/>
    </location>
</feature>
<name>A0ABR3RLC9_9PLEO</name>
<proteinExistence type="predicted"/>
<dbReference type="Proteomes" id="UP001521785">
    <property type="component" value="Unassembled WGS sequence"/>
</dbReference>
<gene>
    <name evidence="2" type="ORF">SLS60_004536</name>
</gene>